<dbReference type="InterPro" id="IPR013785">
    <property type="entry name" value="Aldolase_TIM"/>
</dbReference>
<evidence type="ECO:0000256" key="11">
    <source>
        <dbReference type="ARBA" id="ARBA00067136"/>
    </source>
</evidence>
<evidence type="ECO:0000256" key="1">
    <source>
        <dbReference type="ARBA" id="ARBA00001917"/>
    </source>
</evidence>
<comment type="caution">
    <text evidence="12">The sequence shown here is derived from an EMBL/GenBank/DDBJ whole genome shotgun (WGS) entry which is preliminary data.</text>
</comment>
<dbReference type="Gene3D" id="3.20.20.70">
    <property type="entry name" value="Aldolase class I"/>
    <property type="match status" value="1"/>
</dbReference>
<comment type="cofactor">
    <cofactor evidence="1">
        <name>FMN</name>
        <dbReference type="ChEBI" id="CHEBI:58210"/>
    </cofactor>
</comment>
<dbReference type="PANTHER" id="PTHR42747:SF3">
    <property type="entry name" value="NITRONATE MONOOXYGENASE-RELATED"/>
    <property type="match status" value="1"/>
</dbReference>
<reference evidence="12" key="2">
    <citation type="submission" date="2020-09" db="EMBL/GenBank/DDBJ databases">
        <authorList>
            <person name="Sun Q."/>
            <person name="Zhou Y."/>
        </authorList>
    </citation>
    <scope>NUCLEOTIDE SEQUENCE</scope>
    <source>
        <strain evidence="12">CGMCC 1.10998</strain>
    </source>
</reference>
<dbReference type="GO" id="GO:0009636">
    <property type="term" value="P:response to toxic substance"/>
    <property type="evidence" value="ECO:0007669"/>
    <property type="project" value="UniProtKB-KW"/>
</dbReference>
<keyword evidence="5" id="KW-0288">FMN</keyword>
<evidence type="ECO:0000313" key="13">
    <source>
        <dbReference type="Proteomes" id="UP000637423"/>
    </source>
</evidence>
<evidence type="ECO:0000256" key="3">
    <source>
        <dbReference type="ARBA" id="ARBA00022575"/>
    </source>
</evidence>
<dbReference type="PANTHER" id="PTHR42747">
    <property type="entry name" value="NITRONATE MONOOXYGENASE-RELATED"/>
    <property type="match status" value="1"/>
</dbReference>
<comment type="similarity">
    <text evidence="2">Belongs to the nitronate monooxygenase family. NMO class I subfamily.</text>
</comment>
<name>A0A916U7I5_9BURK</name>
<keyword evidence="8" id="KW-0503">Monooxygenase</keyword>
<dbReference type="Pfam" id="PF03060">
    <property type="entry name" value="NMO"/>
    <property type="match status" value="1"/>
</dbReference>
<gene>
    <name evidence="12" type="ORF">GCM10011396_04780</name>
</gene>
<evidence type="ECO:0000256" key="4">
    <source>
        <dbReference type="ARBA" id="ARBA00022630"/>
    </source>
</evidence>
<dbReference type="CDD" id="cd04730">
    <property type="entry name" value="NPD_like"/>
    <property type="match status" value="1"/>
</dbReference>
<sequence length="363" mass="37754">MPNAMPSALHTRVQEFCQRFQLRLPILLGPMAGACPASLSIAVAEAGGLGACGALLMQPEEIAAWVAEVRANTKGVFQLNLWMPDPEPKRDAEHEAQLRSFLENWGPAVPPQAADSRPPDFAAQCEALLAANPPIVSSVMGLYPPEFVQKLKARGIRWFANISTVAEAKAAEAAGADAVVAQGMEAGGHRGCFDASLAEAQQVGLFALLPAVVDAVSIPVVATGGIGDARGVAAALMLGASAVQIGTGFLRTPEAKIVKAWADALAHTMPEQTTLSRAFSGRTGRSIATDYVKAATAPGAPAPAPYPVQRALTAAMRTDAVKAGDIQRMQAWAGQAAAMAKAEPAAQIVQKLWDDAQALLSAR</sequence>
<evidence type="ECO:0000313" key="12">
    <source>
        <dbReference type="EMBL" id="GGC60893.1"/>
    </source>
</evidence>
<comment type="catalytic activity">
    <reaction evidence="10">
        <text>3 propionate 3-nitronate + 3 O2 + H2O = 3 3-oxopropanoate + 2 nitrate + nitrite + H2O2 + 3 H(+)</text>
        <dbReference type="Rhea" id="RHEA:57332"/>
        <dbReference type="ChEBI" id="CHEBI:15377"/>
        <dbReference type="ChEBI" id="CHEBI:15378"/>
        <dbReference type="ChEBI" id="CHEBI:15379"/>
        <dbReference type="ChEBI" id="CHEBI:16240"/>
        <dbReference type="ChEBI" id="CHEBI:16301"/>
        <dbReference type="ChEBI" id="CHEBI:17632"/>
        <dbReference type="ChEBI" id="CHEBI:33190"/>
        <dbReference type="ChEBI" id="CHEBI:136067"/>
    </reaction>
</comment>
<dbReference type="EMBL" id="BMED01000001">
    <property type="protein sequence ID" value="GGC60893.1"/>
    <property type="molecule type" value="Genomic_DNA"/>
</dbReference>
<organism evidence="12 13">
    <name type="scientific">Undibacterium terreum</name>
    <dbReference type="NCBI Taxonomy" id="1224302"/>
    <lineage>
        <taxon>Bacteria</taxon>
        <taxon>Pseudomonadati</taxon>
        <taxon>Pseudomonadota</taxon>
        <taxon>Betaproteobacteria</taxon>
        <taxon>Burkholderiales</taxon>
        <taxon>Oxalobacteraceae</taxon>
        <taxon>Undibacterium</taxon>
    </lineage>
</organism>
<keyword evidence="13" id="KW-1185">Reference proteome</keyword>
<dbReference type="FunFam" id="3.20.20.70:FF:000154">
    <property type="entry name" value="Probable nitronate monooxygenase"/>
    <property type="match status" value="1"/>
</dbReference>
<evidence type="ECO:0000256" key="8">
    <source>
        <dbReference type="ARBA" id="ARBA00023033"/>
    </source>
</evidence>
<dbReference type="GO" id="GO:0051213">
    <property type="term" value="F:dioxygenase activity"/>
    <property type="evidence" value="ECO:0007669"/>
    <property type="project" value="UniProtKB-KW"/>
</dbReference>
<keyword evidence="7" id="KW-0560">Oxidoreductase</keyword>
<dbReference type="SUPFAM" id="SSF51412">
    <property type="entry name" value="Inosine monophosphate dehydrogenase (IMPDH)"/>
    <property type="match status" value="1"/>
</dbReference>
<accession>A0A916U7I5</accession>
<dbReference type="RefSeq" id="WP_229750870.1">
    <property type="nucleotide sequence ID" value="NZ_BMED01000001.1"/>
</dbReference>
<keyword evidence="4" id="KW-0285">Flavoprotein</keyword>
<evidence type="ECO:0000256" key="10">
    <source>
        <dbReference type="ARBA" id="ARBA00049401"/>
    </source>
</evidence>
<dbReference type="AlphaFoldDB" id="A0A916U7I5"/>
<protein>
    <recommendedName>
        <fullName evidence="11">Nitronate monooxygenase</fullName>
    </recommendedName>
    <alternativeName>
        <fullName evidence="9">Propionate 3-nitronate monooxygenase</fullName>
    </alternativeName>
</protein>
<keyword evidence="3" id="KW-0216">Detoxification</keyword>
<evidence type="ECO:0000256" key="7">
    <source>
        <dbReference type="ARBA" id="ARBA00023002"/>
    </source>
</evidence>
<dbReference type="Proteomes" id="UP000637423">
    <property type="component" value="Unassembled WGS sequence"/>
</dbReference>
<evidence type="ECO:0000256" key="5">
    <source>
        <dbReference type="ARBA" id="ARBA00022643"/>
    </source>
</evidence>
<reference evidence="12" key="1">
    <citation type="journal article" date="2014" name="Int. J. Syst. Evol. Microbiol.">
        <title>Complete genome sequence of Corynebacterium casei LMG S-19264T (=DSM 44701T), isolated from a smear-ripened cheese.</title>
        <authorList>
            <consortium name="US DOE Joint Genome Institute (JGI-PGF)"/>
            <person name="Walter F."/>
            <person name="Albersmeier A."/>
            <person name="Kalinowski J."/>
            <person name="Ruckert C."/>
        </authorList>
    </citation>
    <scope>NUCLEOTIDE SEQUENCE</scope>
    <source>
        <strain evidence="12">CGMCC 1.10998</strain>
    </source>
</reference>
<evidence type="ECO:0000256" key="2">
    <source>
        <dbReference type="ARBA" id="ARBA00009881"/>
    </source>
</evidence>
<keyword evidence="12" id="KW-0223">Dioxygenase</keyword>
<dbReference type="GO" id="GO:0000166">
    <property type="term" value="F:nucleotide binding"/>
    <property type="evidence" value="ECO:0007669"/>
    <property type="project" value="UniProtKB-KW"/>
</dbReference>
<keyword evidence="6" id="KW-0547">Nucleotide-binding</keyword>
<dbReference type="GO" id="GO:0018580">
    <property type="term" value="F:nitronate monooxygenase activity"/>
    <property type="evidence" value="ECO:0007669"/>
    <property type="project" value="InterPro"/>
</dbReference>
<evidence type="ECO:0000256" key="6">
    <source>
        <dbReference type="ARBA" id="ARBA00022741"/>
    </source>
</evidence>
<evidence type="ECO:0000256" key="9">
    <source>
        <dbReference type="ARBA" id="ARBA00031155"/>
    </source>
</evidence>
<proteinExistence type="inferred from homology"/>
<dbReference type="InterPro" id="IPR004136">
    <property type="entry name" value="NMO"/>
</dbReference>